<proteinExistence type="predicted"/>
<dbReference type="AlphaFoldDB" id="A0AAV6FSM9"/>
<dbReference type="GO" id="GO:0047017">
    <property type="term" value="F:prostaglandin F synthase activity"/>
    <property type="evidence" value="ECO:0007669"/>
    <property type="project" value="TreeGrafter"/>
</dbReference>
<evidence type="ECO:0000313" key="1">
    <source>
        <dbReference type="EMBL" id="KAG5265814.1"/>
    </source>
</evidence>
<dbReference type="GO" id="GO:0001516">
    <property type="term" value="P:prostaglandin biosynthetic process"/>
    <property type="evidence" value="ECO:0007669"/>
    <property type="project" value="TreeGrafter"/>
</dbReference>
<dbReference type="EMBL" id="JADWDJ010000019">
    <property type="protein sequence ID" value="KAG5265814.1"/>
    <property type="molecule type" value="Genomic_DNA"/>
</dbReference>
<gene>
    <name evidence="1" type="ORF">AALO_G00246680</name>
</gene>
<reference evidence="1" key="1">
    <citation type="submission" date="2020-10" db="EMBL/GenBank/DDBJ databases">
        <title>Chromosome-scale genome assembly of the Allis shad, Alosa alosa.</title>
        <authorList>
            <person name="Margot Z."/>
            <person name="Christophe K."/>
            <person name="Cabau C."/>
            <person name="Louis A."/>
            <person name="Berthelot C."/>
            <person name="Parey E."/>
            <person name="Roest Crollius H."/>
            <person name="Montfort J."/>
            <person name="Robinson-Rechavi M."/>
            <person name="Bucao C."/>
            <person name="Bouchez O."/>
            <person name="Gislard M."/>
            <person name="Lluch J."/>
            <person name="Milhes M."/>
            <person name="Lampietro C."/>
            <person name="Lopez Roques C."/>
            <person name="Donnadieu C."/>
            <person name="Braasch I."/>
            <person name="Desvignes T."/>
            <person name="Postlethwait J."/>
            <person name="Bobe J."/>
            <person name="Guiguen Y."/>
        </authorList>
    </citation>
    <scope>NUCLEOTIDE SEQUENCE</scope>
    <source>
        <strain evidence="1">M-15738</strain>
        <tissue evidence="1">Blood</tissue>
    </source>
</reference>
<organism evidence="1 2">
    <name type="scientific">Alosa alosa</name>
    <name type="common">allis shad</name>
    <dbReference type="NCBI Taxonomy" id="278164"/>
    <lineage>
        <taxon>Eukaryota</taxon>
        <taxon>Metazoa</taxon>
        <taxon>Chordata</taxon>
        <taxon>Craniata</taxon>
        <taxon>Vertebrata</taxon>
        <taxon>Euteleostomi</taxon>
        <taxon>Actinopterygii</taxon>
        <taxon>Neopterygii</taxon>
        <taxon>Teleostei</taxon>
        <taxon>Clupei</taxon>
        <taxon>Clupeiformes</taxon>
        <taxon>Clupeoidei</taxon>
        <taxon>Clupeidae</taxon>
        <taxon>Alosa</taxon>
    </lineage>
</organism>
<dbReference type="Pfam" id="PF13911">
    <property type="entry name" value="AhpC-TSA_2"/>
    <property type="match status" value="1"/>
</dbReference>
<dbReference type="NCBIfam" id="NF040769">
    <property type="entry name" value="SelL_rel_redox"/>
    <property type="match status" value="1"/>
</dbReference>
<dbReference type="InterPro" id="IPR032801">
    <property type="entry name" value="PXL2A/B/C"/>
</dbReference>
<evidence type="ECO:0000313" key="2">
    <source>
        <dbReference type="Proteomes" id="UP000823561"/>
    </source>
</evidence>
<sequence>MAETTADSPETLVNTLTKFILTGRSLLQIAQGEVVTGSLQDFIRNKISIERPKSLLGLIAAGAELYKGLSVKKKKEAEDLWGSKFRHAEVREVVEDLLQLGADWDAFLEGLDNELQPRNDALSQTVAVTSLPPETVFTDGRTGTDVSLRKYLGKGSKTLLVLIRQFSCLLCRLHFKELQARQEDLDQRSIRVVVVSFGCQEGALDWLKETGCPYDMLLDPQRNVYTAFGFGVSLLQVLRFNNMLQYSEFILSNLEFPRPLPTIQDDMFQLGGDVLLDDCGRVLFSHSCTSPLDRPGVDDILSAIS</sequence>
<keyword evidence="2" id="KW-1185">Reference proteome</keyword>
<dbReference type="PANTHER" id="PTHR28630:SF32">
    <property type="entry name" value="SELENOPROTEIN L"/>
    <property type="match status" value="1"/>
</dbReference>
<accession>A0AAV6FSM9</accession>
<protein>
    <submittedName>
        <fullName evidence="1">Uncharacterized protein</fullName>
    </submittedName>
</protein>
<dbReference type="Proteomes" id="UP000823561">
    <property type="component" value="Chromosome 19"/>
</dbReference>
<comment type="caution">
    <text evidence="1">The sequence shown here is derived from an EMBL/GenBank/DDBJ whole genome shotgun (WGS) entry which is preliminary data.</text>
</comment>
<dbReference type="InterPro" id="IPR036249">
    <property type="entry name" value="Thioredoxin-like_sf"/>
</dbReference>
<dbReference type="PANTHER" id="PTHR28630">
    <property type="match status" value="1"/>
</dbReference>
<dbReference type="Gene3D" id="3.40.30.10">
    <property type="entry name" value="Glutaredoxin"/>
    <property type="match status" value="1"/>
</dbReference>
<name>A0AAV6FSM9_9TELE</name>
<dbReference type="CDD" id="cd02970">
    <property type="entry name" value="PRX_like2"/>
    <property type="match status" value="1"/>
</dbReference>
<dbReference type="SUPFAM" id="SSF52833">
    <property type="entry name" value="Thioredoxin-like"/>
    <property type="match status" value="1"/>
</dbReference>